<comment type="similarity">
    <text evidence="3">Belongs to the peptidase C19 family.</text>
</comment>
<evidence type="ECO:0000256" key="1">
    <source>
        <dbReference type="ARBA" id="ARBA00000707"/>
    </source>
</evidence>
<dbReference type="SUPFAM" id="SSF49599">
    <property type="entry name" value="TRAF domain-like"/>
    <property type="match status" value="1"/>
</dbReference>
<evidence type="ECO:0000256" key="5">
    <source>
        <dbReference type="ARBA" id="ARBA00021393"/>
    </source>
</evidence>
<evidence type="ECO:0000256" key="10">
    <source>
        <dbReference type="ARBA" id="ARBA00023242"/>
    </source>
</evidence>
<dbReference type="Gene3D" id="3.10.20.90">
    <property type="entry name" value="Phosphatidylinositol 3-kinase Catalytic Subunit, Chain A, domain 1"/>
    <property type="match status" value="2"/>
</dbReference>
<dbReference type="PROSITE" id="PS50235">
    <property type="entry name" value="USP_3"/>
    <property type="match status" value="1"/>
</dbReference>
<dbReference type="FunFam" id="2.60.210.10:FF:000006">
    <property type="entry name" value="Ubiquitin carboxyl-terminal hydrolase 7"/>
    <property type="match status" value="1"/>
</dbReference>
<evidence type="ECO:0000256" key="8">
    <source>
        <dbReference type="ARBA" id="ARBA00022801"/>
    </source>
</evidence>
<dbReference type="Pfam" id="PF14533">
    <property type="entry name" value="USP7_C2"/>
    <property type="match status" value="1"/>
</dbReference>
<protein>
    <recommendedName>
        <fullName evidence="5">Ubiquitin carboxyl-terminal hydrolase 7</fullName>
        <ecNumber evidence="4">3.4.19.12</ecNumber>
    </recommendedName>
    <alternativeName>
        <fullName evidence="12">Ubiquitin thioesterase 7</fullName>
    </alternativeName>
    <alternativeName>
        <fullName evidence="11">Ubiquitin-specific-processing protease 7</fullName>
    </alternativeName>
</protein>
<evidence type="ECO:0000256" key="12">
    <source>
        <dbReference type="ARBA" id="ARBA00031508"/>
    </source>
</evidence>
<dbReference type="GO" id="GO:0004843">
    <property type="term" value="F:cysteine-type deubiquitinase activity"/>
    <property type="evidence" value="ECO:0007669"/>
    <property type="project" value="UniProtKB-EC"/>
</dbReference>
<sequence length="1110" mass="128646">MNRVIDQDNIPQLNLGTVQVDGIEEMDTQEEASNDVEGHDRQINGESELTSISQDQEMEEDEARSEATFRYNVENVSKMKDSQLSPPCFVRNLPWKIMVMPRSSQTQERQPQRSLGFFLQCNGESESSSWSCFATAELRLLSCKEGQDPFNRKIQHLFYSKENDWGFSHFMTWQDVLDQEKGYIKDDSITLEVHVVADAPHGVSWDSKKHTGYVGLKNQGATCYMNSLLQTLYFTNQLRKAVYKMPTESDDSSKSVALALQRVFHELQFSDKPVGTKKLTKSFGWETLDSFMQHDVQEFLRVLLDKLESKMKGTCVEGTVPKLFEGKMVSFIKCKNIDYTSRRVETFYDIQLNIKGKKNIYESFNDYVSTEILDGDNKYDAGEHGLQEAEKGVIFSSFPPVLHLHLMRFQYDPITDCSVKFNDRFEFYEKISLGQYLKTSKDLINVDYTLHAVLVHSGDNHGGHYVVFINPAGDGKWCKFDDDVVSRCSKQEAIEHNYGGQDEDISMTVKHCTNAYMLVYIRNTEIEHVLHEVREEDIPQELVDRLQEEKRLEQIKRKERNEAYLFMTVNVLFEDSFDGHQGNDLYDQERVLYRIFRVRKQATLLEFLELLSDSLKYSIEQIRVWPFSIRSNQTCRPSLIESEADLQKPITDCADSGNSWNVFVELVSPDSGLTALPSFDKDTDVLLFFKLYDPKKRKIHYCGHHYMPVITKVQELIPMLNKRAGYPENTNLILYEEIKPNMVEKIENLSEPLEKVLEELMDGDIIVFQKEVKENDMYELPTCRDYFRDISSRLEVTFCDKTVPNDTGFILELSQRITYEQMAKAVAQRLGTDPFLLQFFKCQNHKDIPGNPLKCTFDGTLKELVASCKPKTKKIYYQQLSIHVNELEHKKQFKCIWVGPLLKEEKEIILYPNKNGTVSTLLEEAKKQVELSDNGSGKLRILEIVSYKLQAGPEEDVLLENLSTNGSKIYRIEEIPKDELNLLDDEILVPVAHFHKDIVSTFGIPFFFKIKHGEPFFRMKERLFKRLCVQEKEFEKFKFAVVTSNKAHFINESPDYCIDIADFKPHLNQSLQKSNSESSSQKPWLGLDHVNKAPKRSRINYLEKAIKIYN</sequence>
<keyword evidence="10" id="KW-0539">Nucleus</keyword>
<feature type="region of interest" description="Disordered" evidence="13">
    <location>
        <begin position="29"/>
        <end position="66"/>
    </location>
</feature>
<dbReference type="CTD" id="7874"/>
<evidence type="ECO:0000256" key="2">
    <source>
        <dbReference type="ARBA" id="ARBA00004123"/>
    </source>
</evidence>
<dbReference type="Proteomes" id="UP000695007">
    <property type="component" value="Unplaced"/>
</dbReference>
<dbReference type="Pfam" id="PF00443">
    <property type="entry name" value="UCH"/>
    <property type="match status" value="1"/>
</dbReference>
<dbReference type="PROSITE" id="PS00973">
    <property type="entry name" value="USP_2"/>
    <property type="match status" value="1"/>
</dbReference>
<dbReference type="GeneID" id="105365856"/>
<dbReference type="Pfam" id="PF12436">
    <property type="entry name" value="USP7_ICP0_bdg"/>
    <property type="match status" value="1"/>
</dbReference>
<feature type="domain" description="USP" evidence="15">
    <location>
        <begin position="214"/>
        <end position="523"/>
    </location>
</feature>
<dbReference type="CDD" id="cd03772">
    <property type="entry name" value="MATH_HAUSP"/>
    <property type="match status" value="1"/>
</dbReference>
<dbReference type="KEGG" id="csol:105365856"/>
<evidence type="ECO:0000256" key="7">
    <source>
        <dbReference type="ARBA" id="ARBA00022786"/>
    </source>
</evidence>
<dbReference type="GO" id="GO:0005829">
    <property type="term" value="C:cytosol"/>
    <property type="evidence" value="ECO:0007669"/>
    <property type="project" value="TreeGrafter"/>
</dbReference>
<dbReference type="InterPro" id="IPR028889">
    <property type="entry name" value="USP"/>
</dbReference>
<evidence type="ECO:0000256" key="13">
    <source>
        <dbReference type="SAM" id="MobiDB-lite"/>
    </source>
</evidence>
<feature type="domain" description="MATH" evidence="14">
    <location>
        <begin position="66"/>
        <end position="195"/>
    </location>
</feature>
<keyword evidence="6" id="KW-0645">Protease</keyword>
<dbReference type="GO" id="GO:0006508">
    <property type="term" value="P:proteolysis"/>
    <property type="evidence" value="ECO:0007669"/>
    <property type="project" value="UniProtKB-KW"/>
</dbReference>
<keyword evidence="8 17" id="KW-0378">Hydrolase</keyword>
<dbReference type="GO" id="GO:0031647">
    <property type="term" value="P:regulation of protein stability"/>
    <property type="evidence" value="ECO:0007669"/>
    <property type="project" value="TreeGrafter"/>
</dbReference>
<reference evidence="17" key="1">
    <citation type="submission" date="2025-08" db="UniProtKB">
        <authorList>
            <consortium name="RefSeq"/>
        </authorList>
    </citation>
    <scope>IDENTIFICATION</scope>
</reference>
<evidence type="ECO:0000259" key="15">
    <source>
        <dbReference type="PROSITE" id="PS50235"/>
    </source>
</evidence>
<dbReference type="Gene3D" id="2.60.210.10">
    <property type="entry name" value="Apoptosis, Tumor Necrosis Factor Receptor Associated Protein 2, Chain A"/>
    <property type="match status" value="1"/>
</dbReference>
<evidence type="ECO:0000256" key="6">
    <source>
        <dbReference type="ARBA" id="ARBA00022670"/>
    </source>
</evidence>
<keyword evidence="7" id="KW-0833">Ubl conjugation pathway</keyword>
<comment type="subcellular location">
    <subcellularLocation>
        <location evidence="2">Nucleus</location>
    </subcellularLocation>
</comment>
<dbReference type="InterPro" id="IPR018200">
    <property type="entry name" value="USP_CS"/>
</dbReference>
<accession>A0AAJ6YQK1</accession>
<dbReference type="RefSeq" id="XP_011502415.1">
    <property type="nucleotide sequence ID" value="XM_011504113.1"/>
</dbReference>
<gene>
    <name evidence="17" type="primary">LOC105365856</name>
</gene>
<dbReference type="InterPro" id="IPR008974">
    <property type="entry name" value="TRAF-like"/>
</dbReference>
<evidence type="ECO:0000256" key="9">
    <source>
        <dbReference type="ARBA" id="ARBA00022807"/>
    </source>
</evidence>
<dbReference type="Pfam" id="PF22486">
    <property type="entry name" value="MATH_2"/>
    <property type="match status" value="1"/>
</dbReference>
<dbReference type="InterPro" id="IPR001394">
    <property type="entry name" value="Peptidase_C19_UCH"/>
</dbReference>
<dbReference type="InterPro" id="IPR038765">
    <property type="entry name" value="Papain-like_cys_pep_sf"/>
</dbReference>
<dbReference type="InterPro" id="IPR050164">
    <property type="entry name" value="Peptidase_C19"/>
</dbReference>
<evidence type="ECO:0000256" key="11">
    <source>
        <dbReference type="ARBA" id="ARBA00031500"/>
    </source>
</evidence>
<dbReference type="InterPro" id="IPR024729">
    <property type="entry name" value="USP7_ICP0-binding_dom"/>
</dbReference>
<dbReference type="PROSITE" id="PS50144">
    <property type="entry name" value="MATH"/>
    <property type="match status" value="1"/>
</dbReference>
<dbReference type="GO" id="GO:0005634">
    <property type="term" value="C:nucleus"/>
    <property type="evidence" value="ECO:0007669"/>
    <property type="project" value="UniProtKB-SubCell"/>
</dbReference>
<comment type="catalytic activity">
    <reaction evidence="1">
        <text>Thiol-dependent hydrolysis of ester, thioester, amide, peptide and isopeptide bonds formed by the C-terminal Gly of ubiquitin (a 76-residue protein attached to proteins as an intracellular targeting signal).</text>
        <dbReference type="EC" id="3.4.19.12"/>
    </reaction>
</comment>
<organism evidence="16 17">
    <name type="scientific">Ceratosolen solmsi marchali</name>
    <dbReference type="NCBI Taxonomy" id="326594"/>
    <lineage>
        <taxon>Eukaryota</taxon>
        <taxon>Metazoa</taxon>
        <taxon>Ecdysozoa</taxon>
        <taxon>Arthropoda</taxon>
        <taxon>Hexapoda</taxon>
        <taxon>Insecta</taxon>
        <taxon>Pterygota</taxon>
        <taxon>Neoptera</taxon>
        <taxon>Endopterygota</taxon>
        <taxon>Hymenoptera</taxon>
        <taxon>Apocrita</taxon>
        <taxon>Proctotrupomorpha</taxon>
        <taxon>Chalcidoidea</taxon>
        <taxon>Agaonidae</taxon>
        <taxon>Agaoninae</taxon>
        <taxon>Ceratosolen</taxon>
    </lineage>
</organism>
<name>A0AAJ6YQK1_9HYME</name>
<dbReference type="FunFam" id="3.10.20.90:FF:000064">
    <property type="entry name" value="Putative ubiquitin carboxyl-terminal hydrolase 7"/>
    <property type="match status" value="1"/>
</dbReference>
<dbReference type="PANTHER" id="PTHR24006">
    <property type="entry name" value="UBIQUITIN CARBOXYL-TERMINAL HYDROLASE"/>
    <property type="match status" value="1"/>
</dbReference>
<evidence type="ECO:0000313" key="16">
    <source>
        <dbReference type="Proteomes" id="UP000695007"/>
    </source>
</evidence>
<keyword evidence="9" id="KW-0788">Thiol protease</keyword>
<dbReference type="PANTHER" id="PTHR24006:SF644">
    <property type="entry name" value="UBIQUITIN CARBOXYL-TERMINAL HYDROLASE 7"/>
    <property type="match status" value="1"/>
</dbReference>
<dbReference type="GO" id="GO:0016579">
    <property type="term" value="P:protein deubiquitination"/>
    <property type="evidence" value="ECO:0007669"/>
    <property type="project" value="InterPro"/>
</dbReference>
<dbReference type="Gene3D" id="3.90.70.10">
    <property type="entry name" value="Cysteine proteinases"/>
    <property type="match status" value="1"/>
</dbReference>
<dbReference type="EC" id="3.4.19.12" evidence="4"/>
<evidence type="ECO:0000313" key="17">
    <source>
        <dbReference type="RefSeq" id="XP_011502415.1"/>
    </source>
</evidence>
<dbReference type="AlphaFoldDB" id="A0AAJ6YQK1"/>
<feature type="compositionally biased region" description="Polar residues" evidence="13">
    <location>
        <begin position="44"/>
        <end position="55"/>
    </location>
</feature>
<dbReference type="FunFam" id="3.90.70.10:FF:000005">
    <property type="entry name" value="Ubiquitin carboxyl-terminal hydrolase 7"/>
    <property type="match status" value="1"/>
</dbReference>
<evidence type="ECO:0000259" key="14">
    <source>
        <dbReference type="PROSITE" id="PS50144"/>
    </source>
</evidence>
<dbReference type="SMART" id="SM00061">
    <property type="entry name" value="MATH"/>
    <property type="match status" value="1"/>
</dbReference>
<dbReference type="PROSITE" id="PS00972">
    <property type="entry name" value="USP_1"/>
    <property type="match status" value="1"/>
</dbReference>
<dbReference type="InterPro" id="IPR029346">
    <property type="entry name" value="USP_C"/>
</dbReference>
<evidence type="ECO:0000256" key="3">
    <source>
        <dbReference type="ARBA" id="ARBA00009085"/>
    </source>
</evidence>
<evidence type="ECO:0000256" key="4">
    <source>
        <dbReference type="ARBA" id="ARBA00012759"/>
    </source>
</evidence>
<proteinExistence type="inferred from homology"/>
<dbReference type="SUPFAM" id="SSF54001">
    <property type="entry name" value="Cysteine proteinases"/>
    <property type="match status" value="1"/>
</dbReference>
<dbReference type="CDD" id="cd02659">
    <property type="entry name" value="peptidase_C19C"/>
    <property type="match status" value="1"/>
</dbReference>
<dbReference type="InterPro" id="IPR002083">
    <property type="entry name" value="MATH/TRAF_dom"/>
</dbReference>
<keyword evidence="16" id="KW-1185">Reference proteome</keyword>